<feature type="chain" id="PRO_5042084974" description="Adhesin" evidence="1">
    <location>
        <begin position="23"/>
        <end position="156"/>
    </location>
</feature>
<protein>
    <recommendedName>
        <fullName evidence="4">Adhesin</fullName>
    </recommendedName>
</protein>
<evidence type="ECO:0008006" key="4">
    <source>
        <dbReference type="Google" id="ProtNLM"/>
    </source>
</evidence>
<dbReference type="AlphaFoldDB" id="A0AAF1BTE3"/>
<dbReference type="RefSeq" id="WP_143485324.1">
    <property type="nucleotide sequence ID" value="NZ_CP136962.1"/>
</dbReference>
<keyword evidence="1" id="KW-0732">Signal</keyword>
<sequence>MKFLHKISVTTILGLLSIPTYAVPNVWTSSFTQGYTEYVLSNSRNQTIIVACNEYADIHSDHGFHYYPKGLNGNSLPLRNISILFDNSTVAYPPQDGGLPTSTRGGANEWINFTRAISKAKKIDLYSNNKLIATFTPSSNSVKSIARELAKCKPAG</sequence>
<keyword evidence="3" id="KW-1185">Reference proteome</keyword>
<evidence type="ECO:0000313" key="3">
    <source>
        <dbReference type="Proteomes" id="UP000234781"/>
    </source>
</evidence>
<organism evidence="2 3">
    <name type="scientific">Neisseria perflava</name>
    <dbReference type="NCBI Taxonomy" id="33053"/>
    <lineage>
        <taxon>Bacteria</taxon>
        <taxon>Pseudomonadati</taxon>
        <taxon>Pseudomonadota</taxon>
        <taxon>Betaproteobacteria</taxon>
        <taxon>Neisseriales</taxon>
        <taxon>Neisseriaceae</taxon>
        <taxon>Neisseria</taxon>
    </lineage>
</organism>
<accession>A0AAF1BTE3</accession>
<evidence type="ECO:0000313" key="2">
    <source>
        <dbReference type="EMBL" id="WOS97808.1"/>
    </source>
</evidence>
<dbReference type="Proteomes" id="UP000234781">
    <property type="component" value="Chromosome"/>
</dbReference>
<proteinExistence type="predicted"/>
<evidence type="ECO:0000256" key="1">
    <source>
        <dbReference type="SAM" id="SignalP"/>
    </source>
</evidence>
<name>A0AAF1BTE3_NEIPE</name>
<dbReference type="EMBL" id="CP136962">
    <property type="protein sequence ID" value="WOS97808.1"/>
    <property type="molecule type" value="Genomic_DNA"/>
</dbReference>
<gene>
    <name evidence="2" type="ORF">CYJ98_009600</name>
</gene>
<feature type="signal peptide" evidence="1">
    <location>
        <begin position="1"/>
        <end position="22"/>
    </location>
</feature>
<reference evidence="3" key="1">
    <citation type="submission" date="2017-12" db="EMBL/GenBank/DDBJ databases">
        <title>Phylogenetic diversity of female urinary microbiome.</title>
        <authorList>
            <person name="Thomas-White K."/>
            <person name="Wolfe A.J."/>
        </authorList>
    </citation>
    <scope>NUCLEOTIDE SEQUENCE [LARGE SCALE GENOMIC DNA]</scope>
    <source>
        <strain evidence="3">UMB0023</strain>
    </source>
</reference>